<organism evidence="6 7">
    <name type="scientific">Roseibaca calidilacus</name>
    <dbReference type="NCBI Taxonomy" id="1666912"/>
    <lineage>
        <taxon>Bacteria</taxon>
        <taxon>Pseudomonadati</taxon>
        <taxon>Pseudomonadota</taxon>
        <taxon>Alphaproteobacteria</taxon>
        <taxon>Rhodobacterales</taxon>
        <taxon>Paracoccaceae</taxon>
        <taxon>Roseinatronobacter</taxon>
    </lineage>
</organism>
<dbReference type="SUPFAM" id="SSF53822">
    <property type="entry name" value="Periplasmic binding protein-like I"/>
    <property type="match status" value="1"/>
</dbReference>
<feature type="domain" description="HTH lacI-type" evidence="4">
    <location>
        <begin position="16"/>
        <end position="70"/>
    </location>
</feature>
<dbReference type="PANTHER" id="PTHR30146">
    <property type="entry name" value="LACI-RELATED TRANSCRIPTIONAL REPRESSOR"/>
    <property type="match status" value="1"/>
</dbReference>
<dbReference type="SMART" id="SM00354">
    <property type="entry name" value="HTH_LACI"/>
    <property type="match status" value="1"/>
</dbReference>
<protein>
    <submittedName>
        <fullName evidence="6">LacI family transcriptional regulator</fullName>
    </submittedName>
    <submittedName>
        <fullName evidence="5">Transcriptional regulator, LacI family</fullName>
    </submittedName>
</protein>
<dbReference type="InterPro" id="IPR046335">
    <property type="entry name" value="LacI/GalR-like_sensor"/>
</dbReference>
<dbReference type="PANTHER" id="PTHR30146:SF153">
    <property type="entry name" value="LACTOSE OPERON REPRESSOR"/>
    <property type="match status" value="1"/>
</dbReference>
<dbReference type="AlphaFoldDB" id="A0A0P7VRQ7"/>
<dbReference type="Gene3D" id="1.10.260.40">
    <property type="entry name" value="lambda repressor-like DNA-binding domains"/>
    <property type="match status" value="1"/>
</dbReference>
<dbReference type="CDD" id="cd01392">
    <property type="entry name" value="HTH_LacI"/>
    <property type="match status" value="1"/>
</dbReference>
<dbReference type="Gene3D" id="3.40.50.2300">
    <property type="match status" value="2"/>
</dbReference>
<keyword evidence="3" id="KW-0804">Transcription</keyword>
<dbReference type="InterPro" id="IPR000843">
    <property type="entry name" value="HTH_LacI"/>
</dbReference>
<evidence type="ECO:0000256" key="1">
    <source>
        <dbReference type="ARBA" id="ARBA00023015"/>
    </source>
</evidence>
<dbReference type="GO" id="GO:0003700">
    <property type="term" value="F:DNA-binding transcription factor activity"/>
    <property type="evidence" value="ECO:0007669"/>
    <property type="project" value="TreeGrafter"/>
</dbReference>
<evidence type="ECO:0000313" key="7">
    <source>
        <dbReference type="Proteomes" id="UP000050413"/>
    </source>
</evidence>
<sequence length="354" mass="38093">MQICGDTPRSGQPKRVRLVDLAAQLGLTKGTVSRALNDHPDISDRTRMRVRKAAEKLGYRPLSHAQAIRTGRVRSLGLVLQVNEHDAHRPFVAEFLAGLSEAASAEDWTLTVATASSDNQTLELLDRLTAEKKADGFILPRTKLTDPRIEFLRARNVPFVLYGRTADTQGCAWFDIESEKSIEDAVTLLAGLGHQRIGFVPGAEGYTYAKLRHDGFMAGLARNGLEHDPQLIARPAMARIAGAASAASLLDLPNPPSAIVCSVDAAALGVYDAARHRGLRIGTDLSVISYDGIPETTLLDPPLSTYRVDTRAAGARLANLLIRRCRGAAPEDLRELGRAAFQSRGSHGVAPGAA</sequence>
<accession>A0A0P7VRQ7</accession>
<dbReference type="CDD" id="cd20010">
    <property type="entry name" value="PBP1_AglR-like"/>
    <property type="match status" value="1"/>
</dbReference>
<dbReference type="InterPro" id="IPR010982">
    <property type="entry name" value="Lambda_DNA-bd_dom_sf"/>
</dbReference>
<gene>
    <name evidence="5" type="ORF">Ga0058931_0071</name>
    <name evidence="6" type="ORF">HLUCCA05_14355</name>
</gene>
<evidence type="ECO:0000313" key="8">
    <source>
        <dbReference type="Proteomes" id="UP000182045"/>
    </source>
</evidence>
<dbReference type="InterPro" id="IPR028082">
    <property type="entry name" value="Peripla_BP_I"/>
</dbReference>
<comment type="caution">
    <text evidence="6">The sequence shown here is derived from an EMBL/GenBank/DDBJ whole genome shotgun (WGS) entry which is preliminary data.</text>
</comment>
<dbReference type="Proteomes" id="UP000182045">
    <property type="component" value="Unassembled WGS sequence"/>
</dbReference>
<evidence type="ECO:0000256" key="3">
    <source>
        <dbReference type="ARBA" id="ARBA00023163"/>
    </source>
</evidence>
<name>A0A0P7VRQ7_9RHOB</name>
<evidence type="ECO:0000313" key="5">
    <source>
        <dbReference type="EMBL" id="CUX79393.1"/>
    </source>
</evidence>
<dbReference type="OrthoDB" id="234496at2"/>
<dbReference type="PROSITE" id="PS50932">
    <property type="entry name" value="HTH_LACI_2"/>
    <property type="match status" value="1"/>
</dbReference>
<dbReference type="STRING" id="1666912.Ga0058931_0071"/>
<dbReference type="PATRIC" id="fig|1666912.4.peg.734"/>
<dbReference type="RefSeq" id="WP_072244217.1">
    <property type="nucleotide sequence ID" value="NZ_FBYC01000001.1"/>
</dbReference>
<dbReference type="EMBL" id="LJSG01000021">
    <property type="protein sequence ID" value="KPP89515.1"/>
    <property type="molecule type" value="Genomic_DNA"/>
</dbReference>
<evidence type="ECO:0000313" key="6">
    <source>
        <dbReference type="EMBL" id="KPP89515.1"/>
    </source>
</evidence>
<keyword evidence="8" id="KW-1185">Reference proteome</keyword>
<dbReference type="Pfam" id="PF00356">
    <property type="entry name" value="LacI"/>
    <property type="match status" value="1"/>
</dbReference>
<dbReference type="GO" id="GO:0000976">
    <property type="term" value="F:transcription cis-regulatory region binding"/>
    <property type="evidence" value="ECO:0007669"/>
    <property type="project" value="TreeGrafter"/>
</dbReference>
<evidence type="ECO:0000256" key="2">
    <source>
        <dbReference type="ARBA" id="ARBA00023125"/>
    </source>
</evidence>
<dbReference type="EMBL" id="FBYC01000001">
    <property type="protein sequence ID" value="CUX79393.1"/>
    <property type="molecule type" value="Genomic_DNA"/>
</dbReference>
<reference evidence="6 7" key="1">
    <citation type="submission" date="2015-09" db="EMBL/GenBank/DDBJ databases">
        <title>Identification and resolution of microdiversity through metagenomic sequencing of parallel consortia.</title>
        <authorList>
            <person name="Nelson W.C."/>
            <person name="Romine M.F."/>
            <person name="Lindemann S.R."/>
        </authorList>
    </citation>
    <scope>NUCLEOTIDE SEQUENCE [LARGE SCALE GENOMIC DNA]</scope>
    <source>
        <strain evidence="6">HL-91</strain>
    </source>
</reference>
<dbReference type="SUPFAM" id="SSF47413">
    <property type="entry name" value="lambda repressor-like DNA-binding domains"/>
    <property type="match status" value="1"/>
</dbReference>
<proteinExistence type="predicted"/>
<keyword evidence="2" id="KW-0238">DNA-binding</keyword>
<dbReference type="Pfam" id="PF13377">
    <property type="entry name" value="Peripla_BP_3"/>
    <property type="match status" value="1"/>
</dbReference>
<evidence type="ECO:0000259" key="4">
    <source>
        <dbReference type="PROSITE" id="PS50932"/>
    </source>
</evidence>
<dbReference type="Proteomes" id="UP000050413">
    <property type="component" value="Unassembled WGS sequence"/>
</dbReference>
<reference evidence="5 8" key="2">
    <citation type="submission" date="2016-01" db="EMBL/GenBank/DDBJ databases">
        <authorList>
            <person name="Varghese N."/>
        </authorList>
    </citation>
    <scope>NUCLEOTIDE SEQUENCE [LARGE SCALE GENOMIC DNA]</scope>
    <source>
        <strain evidence="5 8">HL-91</strain>
    </source>
</reference>
<keyword evidence="1" id="KW-0805">Transcription regulation</keyword>